<name>A0A376BWK2_9NEIS</name>
<reference evidence="1 2" key="1">
    <citation type="submission" date="2018-06" db="EMBL/GenBank/DDBJ databases">
        <authorList>
            <consortium name="Pathogen Informatics"/>
            <person name="Doyle S."/>
        </authorList>
    </citation>
    <scope>NUCLEOTIDE SEQUENCE [LARGE SCALE GENOMIC DNA]</scope>
    <source>
        <strain evidence="1 2">NCTC10283</strain>
    </source>
</reference>
<gene>
    <name evidence="1" type="ORF">NCTC10283_02750</name>
</gene>
<dbReference type="AlphaFoldDB" id="A0A376BWK2"/>
<sequence length="126" mass="14863">MLIDLKAIFADYNAQITWNTFYYDTEKSFQAHCDDFDFSDDLFQANIHPNQNIILDIGVPNWHEPNACFIIYVVQDYDWDKPLKKVCTDNIHILIQEIKLILVEYSLRLLTLDEKLAKMYSATQQP</sequence>
<dbReference type="STRING" id="1120980.GCA_000745955_01669"/>
<dbReference type="Proteomes" id="UP000254209">
    <property type="component" value="Unassembled WGS sequence"/>
</dbReference>
<accession>A0A376BWK2</accession>
<proteinExistence type="predicted"/>
<protein>
    <submittedName>
        <fullName evidence="1">Uncharacterized protein</fullName>
    </submittedName>
</protein>
<keyword evidence="2" id="KW-1185">Reference proteome</keyword>
<dbReference type="EMBL" id="UFSO01000003">
    <property type="protein sequence ID" value="SSY81183.1"/>
    <property type="molecule type" value="Genomic_DNA"/>
</dbReference>
<evidence type="ECO:0000313" key="2">
    <source>
        <dbReference type="Proteomes" id="UP000254209"/>
    </source>
</evidence>
<evidence type="ECO:0000313" key="1">
    <source>
        <dbReference type="EMBL" id="SSY81183.1"/>
    </source>
</evidence>
<organism evidence="1 2">
    <name type="scientific">Alysiella crassa</name>
    <dbReference type="NCBI Taxonomy" id="153491"/>
    <lineage>
        <taxon>Bacteria</taxon>
        <taxon>Pseudomonadati</taxon>
        <taxon>Pseudomonadota</taxon>
        <taxon>Betaproteobacteria</taxon>
        <taxon>Neisseriales</taxon>
        <taxon>Neisseriaceae</taxon>
        <taxon>Alysiella</taxon>
    </lineage>
</organism>